<dbReference type="PROSITE" id="PS51313">
    <property type="entry name" value="VPS28_N"/>
    <property type="match status" value="1"/>
</dbReference>
<evidence type="ECO:0000313" key="8">
    <source>
        <dbReference type="Proteomes" id="UP000236319"/>
    </source>
</evidence>
<organism evidence="7 8">
    <name type="scientific">Babesia ovata</name>
    <dbReference type="NCBI Taxonomy" id="189622"/>
    <lineage>
        <taxon>Eukaryota</taxon>
        <taxon>Sar</taxon>
        <taxon>Alveolata</taxon>
        <taxon>Apicomplexa</taxon>
        <taxon>Aconoidasida</taxon>
        <taxon>Piroplasmida</taxon>
        <taxon>Babesiidae</taxon>
        <taxon>Babesia</taxon>
    </lineage>
</organism>
<evidence type="ECO:0000256" key="5">
    <source>
        <dbReference type="PROSITE-ProRule" id="PRU00645"/>
    </source>
</evidence>
<feature type="domain" description="VPS28 N-terminal" evidence="6">
    <location>
        <begin position="1"/>
        <end position="87"/>
    </location>
</feature>
<dbReference type="Pfam" id="PF03997">
    <property type="entry name" value="VPS28"/>
    <property type="match status" value="1"/>
</dbReference>
<dbReference type="GeneID" id="39874091"/>
<evidence type="ECO:0000256" key="4">
    <source>
        <dbReference type="ARBA" id="ARBA00022927"/>
    </source>
</evidence>
<keyword evidence="4 5" id="KW-0653">Protein transport</keyword>
<evidence type="ECO:0000256" key="1">
    <source>
        <dbReference type="ARBA" id="ARBA00004177"/>
    </source>
</evidence>
<dbReference type="PANTHER" id="PTHR12937">
    <property type="entry name" value="VACUOLAR PROTEIN SORTING 28, ISOFORM 2 VPS28"/>
    <property type="match status" value="1"/>
</dbReference>
<dbReference type="SUPFAM" id="SSF140111">
    <property type="entry name" value="Endosomal sorting complex assembly domain"/>
    <property type="match status" value="1"/>
</dbReference>
<keyword evidence="3" id="KW-0967">Endosome</keyword>
<protein>
    <submittedName>
        <fullName evidence="7">Vacuolar sorting protein</fullName>
    </submittedName>
</protein>
<accession>A0A2H6KBF4</accession>
<dbReference type="InterPro" id="IPR017898">
    <property type="entry name" value="VPS28_N"/>
</dbReference>
<reference evidence="7 8" key="1">
    <citation type="journal article" date="2017" name="BMC Genomics">
        <title>Whole-genome assembly of Babesia ovata and comparative genomics between closely related pathogens.</title>
        <authorList>
            <person name="Yamagishi J."/>
            <person name="Asada M."/>
            <person name="Hakimi H."/>
            <person name="Tanaka T.Q."/>
            <person name="Sugimoto C."/>
            <person name="Kawazu S."/>
        </authorList>
    </citation>
    <scope>NUCLEOTIDE SEQUENCE [LARGE SCALE GENOMIC DNA]</scope>
    <source>
        <strain evidence="7 8">Miyake</strain>
    </source>
</reference>
<gene>
    <name evidence="7" type="ORF">BOVATA_018140</name>
</gene>
<dbReference type="Proteomes" id="UP000236319">
    <property type="component" value="Unassembled WGS sequence"/>
</dbReference>
<dbReference type="InterPro" id="IPR038358">
    <property type="entry name" value="VPS28_N_sf"/>
</dbReference>
<comment type="caution">
    <text evidence="7">The sequence shown here is derived from an EMBL/GenBank/DDBJ whole genome shotgun (WGS) entry which is preliminary data.</text>
</comment>
<keyword evidence="8" id="KW-1185">Reference proteome</keyword>
<dbReference type="GO" id="GO:0043328">
    <property type="term" value="P:protein transport to vacuole involved in ubiquitin-dependent protein catabolic process via the multivesicular body sorting pathway"/>
    <property type="evidence" value="ECO:0007669"/>
    <property type="project" value="TreeGrafter"/>
</dbReference>
<evidence type="ECO:0000256" key="2">
    <source>
        <dbReference type="ARBA" id="ARBA00022448"/>
    </source>
</evidence>
<dbReference type="InterPro" id="IPR007143">
    <property type="entry name" value="Vps28"/>
</dbReference>
<dbReference type="GO" id="GO:0044877">
    <property type="term" value="F:protein-containing complex binding"/>
    <property type="evidence" value="ECO:0007669"/>
    <property type="project" value="TreeGrafter"/>
</dbReference>
<dbReference type="GO" id="GO:0000813">
    <property type="term" value="C:ESCRT I complex"/>
    <property type="evidence" value="ECO:0007669"/>
    <property type="project" value="InterPro"/>
</dbReference>
<dbReference type="InterPro" id="IPR037206">
    <property type="entry name" value="VPS28_C_sf"/>
</dbReference>
<proteinExistence type="inferred from homology"/>
<name>A0A2H6KBF4_9APIC</name>
<keyword evidence="2 5" id="KW-0813">Transport</keyword>
<evidence type="ECO:0000313" key="7">
    <source>
        <dbReference type="EMBL" id="GBE60321.1"/>
    </source>
</evidence>
<dbReference type="EMBL" id="BDSA01000002">
    <property type="protein sequence ID" value="GBE60321.1"/>
    <property type="molecule type" value="Genomic_DNA"/>
</dbReference>
<dbReference type="Gene3D" id="1.20.1440.200">
    <property type="match status" value="1"/>
</dbReference>
<dbReference type="AlphaFoldDB" id="A0A2H6KBF4"/>
<dbReference type="VEuPathDB" id="PiroplasmaDB:BOVATA_018140"/>
<dbReference type="SUPFAM" id="SSF140427">
    <property type="entry name" value="VPS28 C-terminal domain-like"/>
    <property type="match status" value="1"/>
</dbReference>
<dbReference type="PANTHER" id="PTHR12937:SF0">
    <property type="entry name" value="VACUOLAR PROTEIN SORTING-ASSOCIATED PROTEIN 28 HOMOLOG"/>
    <property type="match status" value="1"/>
</dbReference>
<dbReference type="InterPro" id="IPR037202">
    <property type="entry name" value="ESCRT_assembly_dom"/>
</dbReference>
<comment type="similarity">
    <text evidence="5">Belongs to the VPS28 family.</text>
</comment>
<dbReference type="RefSeq" id="XP_028866564.1">
    <property type="nucleotide sequence ID" value="XM_029010731.1"/>
</dbReference>
<comment type="subcellular location">
    <subcellularLocation>
        <location evidence="1">Endosome</location>
    </subcellularLocation>
</comment>
<sequence>MASAIDVDHAANIYSLLQALEHLEQAFVSGDATNEEYTQECTELLSLCHILEEATPNVFTDFAAKHNLKCPLAMNRLKKGTPGTCATSQPKAPTRSETYIMFELSEHFITLLDALKLGSTHVEEVSCNIIPGNDIRAAVSATARARYMSGLCSGVGRKVVQQCERRAAPGQVAGVAFAAGGLARAPRTRS</sequence>
<evidence type="ECO:0000256" key="3">
    <source>
        <dbReference type="ARBA" id="ARBA00022753"/>
    </source>
</evidence>
<dbReference type="OrthoDB" id="2671at2759"/>
<evidence type="ECO:0000259" key="6">
    <source>
        <dbReference type="PROSITE" id="PS51313"/>
    </source>
</evidence>